<protein>
    <submittedName>
        <fullName evidence="2">Uncharacterized protein</fullName>
    </submittedName>
</protein>
<dbReference type="GeneID" id="25411749"/>
<dbReference type="AlphaFoldDB" id="A0A074WKW1"/>
<name>A0A074WKW1_9PEZI</name>
<evidence type="ECO:0000256" key="1">
    <source>
        <dbReference type="SAM" id="MobiDB-lite"/>
    </source>
</evidence>
<evidence type="ECO:0000313" key="2">
    <source>
        <dbReference type="EMBL" id="KEQ70462.1"/>
    </source>
</evidence>
<feature type="region of interest" description="Disordered" evidence="1">
    <location>
        <begin position="1"/>
        <end position="24"/>
    </location>
</feature>
<organism evidence="2 3">
    <name type="scientific">Aureobasidium namibiae CBS 147.97</name>
    <dbReference type="NCBI Taxonomy" id="1043004"/>
    <lineage>
        <taxon>Eukaryota</taxon>
        <taxon>Fungi</taxon>
        <taxon>Dikarya</taxon>
        <taxon>Ascomycota</taxon>
        <taxon>Pezizomycotina</taxon>
        <taxon>Dothideomycetes</taxon>
        <taxon>Dothideomycetidae</taxon>
        <taxon>Dothideales</taxon>
        <taxon>Saccotheciaceae</taxon>
        <taxon>Aureobasidium</taxon>
    </lineage>
</organism>
<dbReference type="OrthoDB" id="538223at2759"/>
<reference evidence="2 3" key="1">
    <citation type="journal article" date="2014" name="BMC Genomics">
        <title>Genome sequencing of four Aureobasidium pullulans varieties: biotechnological potential, stress tolerance, and description of new species.</title>
        <authorList>
            <person name="Gostin Ar C."/>
            <person name="Ohm R.A."/>
            <person name="Kogej T."/>
            <person name="Sonjak S."/>
            <person name="Turk M."/>
            <person name="Zajc J."/>
            <person name="Zalar P."/>
            <person name="Grube M."/>
            <person name="Sun H."/>
            <person name="Han J."/>
            <person name="Sharma A."/>
            <person name="Chiniquy J."/>
            <person name="Ngan C.Y."/>
            <person name="Lipzen A."/>
            <person name="Barry K."/>
            <person name="Grigoriev I.V."/>
            <person name="Gunde-Cimerman N."/>
        </authorList>
    </citation>
    <scope>NUCLEOTIDE SEQUENCE [LARGE SCALE GENOMIC DNA]</scope>
    <source>
        <strain evidence="2 3">CBS 147.97</strain>
    </source>
</reference>
<evidence type="ECO:0000313" key="3">
    <source>
        <dbReference type="Proteomes" id="UP000027730"/>
    </source>
</evidence>
<dbReference type="RefSeq" id="XP_013424501.1">
    <property type="nucleotide sequence ID" value="XM_013569047.1"/>
</dbReference>
<gene>
    <name evidence="2" type="ORF">M436DRAFT_53283</name>
</gene>
<dbReference type="HOGENOM" id="CLU_120065_0_0_1"/>
<dbReference type="EMBL" id="KL584717">
    <property type="protein sequence ID" value="KEQ70462.1"/>
    <property type="molecule type" value="Genomic_DNA"/>
</dbReference>
<keyword evidence="3" id="KW-1185">Reference proteome</keyword>
<accession>A0A074WKW1</accession>
<proteinExistence type="predicted"/>
<dbReference type="Proteomes" id="UP000027730">
    <property type="component" value="Unassembled WGS sequence"/>
</dbReference>
<sequence length="190" mass="21932">MASTRELADTLPFNSPDDGTTTVDSQHSEFAAYSLISLDQDGQQRFVNDLNTGDMTTNRCILATQPDFSGRTLRDIYDYHIDASKEDNKMHPQFFIVADQADWHTKGVLVVCLFVERDLNRYEDPDHDYEFTVGVLRCGIDMADCICCNLDIANVSFAEYKEEEEQDWDGEDVYTNKRYFKYHYKTGELN</sequence>